<dbReference type="SUPFAM" id="SSF53098">
    <property type="entry name" value="Ribonuclease H-like"/>
    <property type="match status" value="1"/>
</dbReference>
<dbReference type="OrthoDB" id="6159421at2759"/>
<comment type="caution">
    <text evidence="3">The sequence shown here is derived from an EMBL/GenBank/DDBJ whole genome shotgun (WGS) entry which is preliminary data.</text>
</comment>
<dbReference type="AlphaFoldDB" id="A0A816H481"/>
<dbReference type="GO" id="GO:0046983">
    <property type="term" value="F:protein dimerization activity"/>
    <property type="evidence" value="ECO:0007669"/>
    <property type="project" value="InterPro"/>
</dbReference>
<evidence type="ECO:0000259" key="2">
    <source>
        <dbReference type="Pfam" id="PF05699"/>
    </source>
</evidence>
<gene>
    <name evidence="3" type="ORF">KQP761_LOCUS36997</name>
</gene>
<reference evidence="3" key="1">
    <citation type="submission" date="2021-02" db="EMBL/GenBank/DDBJ databases">
        <authorList>
            <person name="Nowell W R."/>
        </authorList>
    </citation>
    <scope>NUCLEOTIDE SEQUENCE</scope>
</reference>
<dbReference type="InterPro" id="IPR012337">
    <property type="entry name" value="RNaseH-like_sf"/>
</dbReference>
<dbReference type="EMBL" id="CAJNOW010020971">
    <property type="protein sequence ID" value="CAF1682151.1"/>
    <property type="molecule type" value="Genomic_DNA"/>
</dbReference>
<protein>
    <recommendedName>
        <fullName evidence="2">HAT C-terminal dimerisation domain-containing protein</fullName>
    </recommendedName>
</protein>
<sequence>MTIVYKCSWYTVYFIITHSPNLRTLVLKIFWKDDDDEFDDNIAAKSDTEQCNHLTSFSLYIRYDLTINDVEPMLRLLLRLIHLRLFSWISRTDPSLFGGHRWENFIETKAPLLKQFDFSLTRLALENEDCFTVESLIASFRTPFWLETKHWIVNDHFSLQVDPLTVKESVTVTPKTTTAATSTNSSSSSSSSSASSSSSSSTTNKRYCSKFKKEWLSNSSFSMFLRECKSDPTKALCAVCNLQFSIENSGIDDINRHSKSKKHLECLKSAESNRSQTIYETFHMTTSELNKLCAAEVTMVFHTVKHSHSYISQDCTINLTTPTQVVRYNDASNKGNAKMLPIIVQFFSKFGVKHGILEFIEQEHESADPLFNNIKYVIEASGLNLNQLVSIGSDNTNVNVGNNHSVFALFNKLLSRLIKGNCYSHILHNSVKHGNEYLLFDIEGVLLKIYSHFGRSSIRSHELTRYFEFAEQEQKVILKHIRIRWLSLLQSIERLIAVNPVIKSYFLNLENNEYPDLLLKFFTSNKGECSLYFLANVLPEVQAANLSLEREYTTGVNLHNIITSLIRKLNNRLQDDFWLSFIRSVISYIEKYYNNNAPFYESISIFNEINIDKIEWKNIQHCSSYISDEMLDIDGLYNDFNNIKSKYIELKEKYGGINQQIKLFLSSNLGVSKQNEARVNDGDGQSQSLCDECEDIHDFNSDDDEHDAKYHKNQKENHSVRVDHLWAYLLHGENVPNLKKLVQFVFSIPASNAFCETIFIYMKYLWNDSRNRMNHDLVEAELKIKMNTHFTCTQFYDYLLNEPDLLKQIRSSDKYSHIAKVPRIAE</sequence>
<evidence type="ECO:0000313" key="3">
    <source>
        <dbReference type="EMBL" id="CAF1682151.1"/>
    </source>
</evidence>
<evidence type="ECO:0000256" key="1">
    <source>
        <dbReference type="SAM" id="MobiDB-lite"/>
    </source>
</evidence>
<dbReference type="Pfam" id="PF05699">
    <property type="entry name" value="Dimer_Tnp_hAT"/>
    <property type="match status" value="1"/>
</dbReference>
<feature type="region of interest" description="Disordered" evidence="1">
    <location>
        <begin position="175"/>
        <end position="204"/>
    </location>
</feature>
<organism evidence="3 4">
    <name type="scientific">Rotaria magnacalcarata</name>
    <dbReference type="NCBI Taxonomy" id="392030"/>
    <lineage>
        <taxon>Eukaryota</taxon>
        <taxon>Metazoa</taxon>
        <taxon>Spiralia</taxon>
        <taxon>Gnathifera</taxon>
        <taxon>Rotifera</taxon>
        <taxon>Eurotatoria</taxon>
        <taxon>Bdelloidea</taxon>
        <taxon>Philodinida</taxon>
        <taxon>Philodinidae</taxon>
        <taxon>Rotaria</taxon>
    </lineage>
</organism>
<name>A0A816H481_9BILA</name>
<accession>A0A816H481</accession>
<dbReference type="Proteomes" id="UP000663834">
    <property type="component" value="Unassembled WGS sequence"/>
</dbReference>
<feature type="compositionally biased region" description="Low complexity" evidence="1">
    <location>
        <begin position="176"/>
        <end position="204"/>
    </location>
</feature>
<feature type="domain" description="HAT C-terminal dimerisation" evidence="2">
    <location>
        <begin position="719"/>
        <end position="783"/>
    </location>
</feature>
<dbReference type="InterPro" id="IPR008906">
    <property type="entry name" value="HATC_C_dom"/>
</dbReference>
<evidence type="ECO:0000313" key="4">
    <source>
        <dbReference type="Proteomes" id="UP000663834"/>
    </source>
</evidence>
<dbReference type="PANTHER" id="PTHR37162">
    <property type="entry name" value="HAT FAMILY DIMERISATION DOMAINCONTAINING PROTEIN-RELATED"/>
    <property type="match status" value="1"/>
</dbReference>
<proteinExistence type="predicted"/>
<dbReference type="PANTHER" id="PTHR37162:SF1">
    <property type="entry name" value="BED-TYPE DOMAIN-CONTAINING PROTEIN"/>
    <property type="match status" value="1"/>
</dbReference>